<dbReference type="EMBL" id="MIGC01003582">
    <property type="protein sequence ID" value="PHJ19224.1"/>
    <property type="molecule type" value="Genomic_DNA"/>
</dbReference>
<dbReference type="VEuPathDB" id="ToxoDB:CSUI_006956"/>
<dbReference type="RefSeq" id="XP_067920926.1">
    <property type="nucleotide sequence ID" value="XM_068067106.1"/>
</dbReference>
<reference evidence="2 3" key="1">
    <citation type="journal article" date="2017" name="Int. J. Parasitol.">
        <title>The genome of the protozoan parasite Cystoisospora suis and a reverse vaccinology approach to identify vaccine candidates.</title>
        <authorList>
            <person name="Palmieri N."/>
            <person name="Shrestha A."/>
            <person name="Ruttkowski B."/>
            <person name="Beck T."/>
            <person name="Vogl C."/>
            <person name="Tomley F."/>
            <person name="Blake D.P."/>
            <person name="Joachim A."/>
        </authorList>
    </citation>
    <scope>NUCLEOTIDE SEQUENCE [LARGE SCALE GENOMIC DNA]</scope>
    <source>
        <strain evidence="2 3">Wien I</strain>
    </source>
</reference>
<keyword evidence="3" id="KW-1185">Reference proteome</keyword>
<keyword evidence="1" id="KW-0472">Membrane</keyword>
<keyword evidence="1" id="KW-0812">Transmembrane</keyword>
<evidence type="ECO:0000313" key="3">
    <source>
        <dbReference type="Proteomes" id="UP000221165"/>
    </source>
</evidence>
<name>A0A2C6KSB4_9APIC</name>
<feature type="transmembrane region" description="Helical" evidence="1">
    <location>
        <begin position="20"/>
        <end position="41"/>
    </location>
</feature>
<evidence type="ECO:0000313" key="2">
    <source>
        <dbReference type="EMBL" id="PHJ19224.1"/>
    </source>
</evidence>
<comment type="caution">
    <text evidence="2">The sequence shown here is derived from an EMBL/GenBank/DDBJ whole genome shotgun (WGS) entry which is preliminary data.</text>
</comment>
<dbReference type="AlphaFoldDB" id="A0A2C6KSB4"/>
<proteinExistence type="predicted"/>
<organism evidence="2 3">
    <name type="scientific">Cystoisospora suis</name>
    <dbReference type="NCBI Taxonomy" id="483139"/>
    <lineage>
        <taxon>Eukaryota</taxon>
        <taxon>Sar</taxon>
        <taxon>Alveolata</taxon>
        <taxon>Apicomplexa</taxon>
        <taxon>Conoidasida</taxon>
        <taxon>Coccidia</taxon>
        <taxon>Eucoccidiorida</taxon>
        <taxon>Eimeriorina</taxon>
        <taxon>Sarcocystidae</taxon>
        <taxon>Cystoisospora</taxon>
    </lineage>
</organism>
<dbReference type="GeneID" id="94430317"/>
<dbReference type="OrthoDB" id="330227at2759"/>
<keyword evidence="1" id="KW-1133">Transmembrane helix</keyword>
<protein>
    <recommendedName>
        <fullName evidence="4">Transmembrane protein</fullName>
    </recommendedName>
</protein>
<accession>A0A2C6KSB4</accession>
<gene>
    <name evidence="2" type="ORF">CSUI_006956</name>
</gene>
<evidence type="ECO:0000256" key="1">
    <source>
        <dbReference type="SAM" id="Phobius"/>
    </source>
</evidence>
<evidence type="ECO:0008006" key="4">
    <source>
        <dbReference type="Google" id="ProtNLM"/>
    </source>
</evidence>
<dbReference type="Proteomes" id="UP000221165">
    <property type="component" value="Unassembled WGS sequence"/>
</dbReference>
<sequence length="239" mass="25710">MQNLPSPPQCGPSRLAFKFYAWIVVLCTFALVSLGGVSGALKEQGGVKMAAEVAVEEVQRTEDEEAATDDKTITDDAVTNPDSMAQALTQRLQELYTDTFRFVAESKAESESFKEGLHQYMDNLKSGLSAADPAQFRLLGGMSLSWLEGEKSRKDARTTLDKLGLVLGQLEGLTQEVGAVVASGVKQVIDQGRLVVASLVSSLEREEKQGVEDEQIQKKIQASALSAAESSAPAVQEEV</sequence>